<reference evidence="12 13" key="1">
    <citation type="journal article" date="2011" name="PLoS Genet.">
        <title>Azospirillum genomes reveal transition of bacteria from aquatic to terrestrial environments.</title>
        <authorList>
            <person name="Wisniewski-Dye F."/>
            <person name="Borziak K."/>
            <person name="Khalsa-Moyers G."/>
            <person name="Alexandre G."/>
            <person name="Sukharnikov L.O."/>
            <person name="Wuichet K."/>
            <person name="Hurst G.B."/>
            <person name="McDonald W.H."/>
            <person name="Robertson J.S."/>
            <person name="Barbe V."/>
            <person name="Calteau A."/>
            <person name="Rouy Z."/>
            <person name="Mangenot S."/>
            <person name="Prigent-Combaret C."/>
            <person name="Normand P."/>
            <person name="Boyer M."/>
            <person name="Siguier P."/>
            <person name="Dessaux Y."/>
            <person name="Elmerich C."/>
            <person name="Condemine G."/>
            <person name="Krishnen G."/>
            <person name="Kennedy I."/>
            <person name="Paterson A.H."/>
            <person name="Gonzalez V."/>
            <person name="Mavingui P."/>
            <person name="Zhulin I.B."/>
        </authorList>
    </citation>
    <scope>NUCLEOTIDE SEQUENCE [LARGE SCALE GENOMIC DNA]</scope>
    <source>
        <strain evidence="12 13">Sp245</strain>
    </source>
</reference>
<keyword evidence="12" id="KW-0614">Plasmid</keyword>
<dbReference type="AlphaFoldDB" id="A0A9P1JUM1"/>
<dbReference type="PANTHER" id="PTHR32063:SF11">
    <property type="entry name" value="CATION OR DRUG EFFLUX SYSTEM PROTEIN"/>
    <property type="match status" value="1"/>
</dbReference>
<feature type="transmembrane region" description="Helical" evidence="9">
    <location>
        <begin position="987"/>
        <end position="1007"/>
    </location>
</feature>
<name>A0A9P1JUM1_9PROT</name>
<accession>A0A9P1JUM1</accession>
<keyword evidence="7 9" id="KW-1133">Transmembrane helix</keyword>
<feature type="transmembrane region" description="Helical" evidence="9">
    <location>
        <begin position="1019"/>
        <end position="1041"/>
    </location>
</feature>
<comment type="subcellular location">
    <subcellularLocation>
        <location evidence="1 9">Cell inner membrane</location>
        <topology evidence="1 9">Multi-pass membrane protein</topology>
    </subcellularLocation>
</comment>
<feature type="compositionally biased region" description="Low complexity" evidence="10">
    <location>
        <begin position="1065"/>
        <end position="1076"/>
    </location>
</feature>
<evidence type="ECO:0000256" key="6">
    <source>
        <dbReference type="ARBA" id="ARBA00022692"/>
    </source>
</evidence>
<feature type="transmembrane region" description="Helical" evidence="9">
    <location>
        <begin position="911"/>
        <end position="931"/>
    </location>
</feature>
<evidence type="ECO:0000313" key="12">
    <source>
        <dbReference type="EMBL" id="CCD00019.1"/>
    </source>
</evidence>
<keyword evidence="6 9" id="KW-0812">Transmembrane</keyword>
<feature type="region of interest" description="Disordered" evidence="10">
    <location>
        <begin position="1053"/>
        <end position="1100"/>
    </location>
</feature>
<dbReference type="PRINTS" id="PR00702">
    <property type="entry name" value="ACRIFLAVINRP"/>
</dbReference>
<dbReference type="KEGG" id="abs:AZOBR_p130207"/>
<keyword evidence="4" id="KW-1003">Cell membrane</keyword>
<protein>
    <recommendedName>
        <fullName evidence="9">Efflux pump membrane transporter</fullName>
    </recommendedName>
</protein>
<dbReference type="InterPro" id="IPR001036">
    <property type="entry name" value="Acrflvin-R"/>
</dbReference>
<dbReference type="SUPFAM" id="SSF82866">
    <property type="entry name" value="Multidrug efflux transporter AcrB transmembrane domain"/>
    <property type="match status" value="2"/>
</dbReference>
<keyword evidence="8 9" id="KW-0472">Membrane</keyword>
<dbReference type="Gene3D" id="3.30.70.1430">
    <property type="entry name" value="Multidrug efflux transporter AcrB pore domain"/>
    <property type="match status" value="2"/>
</dbReference>
<feature type="transmembrane region" description="Helical" evidence="9">
    <location>
        <begin position="886"/>
        <end position="904"/>
    </location>
</feature>
<feature type="transmembrane region" description="Helical" evidence="9">
    <location>
        <begin position="937"/>
        <end position="958"/>
    </location>
</feature>
<evidence type="ECO:0000256" key="8">
    <source>
        <dbReference type="ARBA" id="ARBA00023136"/>
    </source>
</evidence>
<evidence type="ECO:0000256" key="2">
    <source>
        <dbReference type="ARBA" id="ARBA00010942"/>
    </source>
</evidence>
<dbReference type="Pfam" id="PF00873">
    <property type="entry name" value="ACR_tran"/>
    <property type="match status" value="1"/>
</dbReference>
<dbReference type="PANTHER" id="PTHR32063">
    <property type="match status" value="1"/>
</dbReference>
<evidence type="ECO:0000256" key="5">
    <source>
        <dbReference type="ARBA" id="ARBA00022519"/>
    </source>
</evidence>
<dbReference type="GO" id="GO:0005886">
    <property type="term" value="C:plasma membrane"/>
    <property type="evidence" value="ECO:0007669"/>
    <property type="project" value="UniProtKB-SubCell"/>
</dbReference>
<feature type="transmembrane region" description="Helical" evidence="9">
    <location>
        <begin position="402"/>
        <end position="424"/>
    </location>
</feature>
<keyword evidence="3 9" id="KW-0813">Transport</keyword>
<feature type="transmembrane region" description="Helical" evidence="9">
    <location>
        <begin position="374"/>
        <end position="396"/>
    </location>
</feature>
<dbReference type="NCBIfam" id="NF000282">
    <property type="entry name" value="RND_permease_1"/>
    <property type="match status" value="1"/>
</dbReference>
<evidence type="ECO:0000313" key="13">
    <source>
        <dbReference type="Proteomes" id="UP000007319"/>
    </source>
</evidence>
<dbReference type="Gene3D" id="3.30.70.1440">
    <property type="entry name" value="Multidrug efflux transporter AcrB pore domain"/>
    <property type="match status" value="1"/>
</dbReference>
<keyword evidence="5 9" id="KW-0997">Cell inner membrane</keyword>
<feature type="transmembrane region" description="Helical" evidence="9">
    <location>
        <begin position="477"/>
        <end position="504"/>
    </location>
</feature>
<evidence type="ECO:0000256" key="4">
    <source>
        <dbReference type="ARBA" id="ARBA00022475"/>
    </source>
</evidence>
<evidence type="ECO:0000256" key="9">
    <source>
        <dbReference type="RuleBase" id="RU364070"/>
    </source>
</evidence>
<dbReference type="SUPFAM" id="SSF82714">
    <property type="entry name" value="Multidrug efflux transporter AcrB TolC docking domain, DN and DC subdomains"/>
    <property type="match status" value="2"/>
</dbReference>
<feature type="transmembrane region" description="Helical" evidence="9">
    <location>
        <begin position="348"/>
        <end position="367"/>
    </location>
</feature>
<geneLocation type="plasmid" evidence="12 13">
    <name>AZOBR_p1</name>
</geneLocation>
<feature type="transmembrane region" description="Helical" evidence="9">
    <location>
        <begin position="18"/>
        <end position="38"/>
    </location>
</feature>
<sequence length="1100" mass="117962">MSGAGAMNISHFFINRPIFAAVLSIFITLIGVFAYLTLPVAQYPEIAPPTIVVNATYPGASAQVVADTVSAPIEQEVNGVEDMLYMASQATSDGRLQLTITFKLGTDLDTAQVLVQNRLAVAEPRLPEDVRRIGVTVRKNSPDMLMVIHLNSPDGTRDQLYMSNYALLQIKDVLARLDGVGDIQVFGARDYAMRVWLDPDRVAARGLTAGDVVRAIQAQNVQVSGGVINQPPVPAPGAFQLNVETLGRLTDPREFGNIIVKTDGAAVTRLRDVARVELGAQDYNLNAYLDRQQAVPLVIFQRPGSNALETADRILATMADLSKGFPSGMRYDVVYNPTEFIAQSVEEVYKTIFEAVALVVVVVILFLQTWRASIVPIAAIPVSLIGTFTVLAALGYSLNTLSLFGLVLAIGIVVDDAIVVVENVERFIRQGMKPKDAAHETMNEVGGALIAIALVLTAVFIPAALVSGISGQFFRQFAVTIATATVISCLVSLTLSPALCALLFKPHEEHPPKPSPLTRPVHAFFRGFNRGFDRLSNGYAGLTGRLVRLPVIVLAVYGVLLALTAWQFSRAPTGFIPNQDQGYLITVVQLPPGSSLARTDEVVRTAVDTLLKTPGVIHAVPFAGFDGATFTNAPNAGAIFVTLAPFADRIPKGQTAESVLGDLRTRLGAIEDAFIITIPPPPVRGIGNSGGFKMMVEDKRGRGLPALEEAVNELSAAANRIPGLVGVFSLFNTKTPKVFADIDRQRAEMLGVTADQVFEALQIYVGSSFVNEFNLLGRTYRVTAQADGRFRQTPRDIANLKTRNAQGDMVPIGAVAEFQNITGPYRVARYNLYPAAELQGNTLPGFSTGYALAAMEKAAADTLPDGFGFEWTELAYQEKAAGNTGLLVFGLSVVFVFLVLAAQYESWAMPLSVILIVPMCLLASVTGLLMRGLAVDILAQVGFVVLVGLAAKNAILIVEFARQNELFEGKDRFEAAVAAARTRLRPILMTSFAFILGVVPLMIAQGAGAEMRQSLGTAVFMGMLGVTLFGLIFTPVFYTVIRRLFSGPLAVNQHPSPSMEEPGHPDSGGQSGPQSGTDAARSGGYRRASEEVPGPSAPER</sequence>
<feature type="transmembrane region" description="Helical" evidence="9">
    <location>
        <begin position="546"/>
        <end position="568"/>
    </location>
</feature>
<dbReference type="NCBIfam" id="TIGR00915">
    <property type="entry name" value="2A0602"/>
    <property type="match status" value="1"/>
</dbReference>
<proteinExistence type="inferred from homology"/>
<dbReference type="InterPro" id="IPR027463">
    <property type="entry name" value="AcrB_DN_DC_subdom"/>
</dbReference>
<dbReference type="InterPro" id="IPR004764">
    <property type="entry name" value="MdtF-like"/>
</dbReference>
<dbReference type="Gene3D" id="3.30.70.1320">
    <property type="entry name" value="Multidrug efflux transporter AcrB pore domain like"/>
    <property type="match status" value="1"/>
</dbReference>
<evidence type="ECO:0000256" key="7">
    <source>
        <dbReference type="ARBA" id="ARBA00022989"/>
    </source>
</evidence>
<dbReference type="Gene3D" id="1.20.1640.10">
    <property type="entry name" value="Multidrug efflux transporter AcrB transmembrane domain"/>
    <property type="match status" value="2"/>
</dbReference>
<gene>
    <name evidence="12" type="ORF">AZOBR_p130207</name>
</gene>
<organism evidence="12 13">
    <name type="scientific">Azospirillum baldaniorum</name>
    <dbReference type="NCBI Taxonomy" id="1064539"/>
    <lineage>
        <taxon>Bacteria</taxon>
        <taxon>Pseudomonadati</taxon>
        <taxon>Pseudomonadota</taxon>
        <taxon>Alphaproteobacteria</taxon>
        <taxon>Rhodospirillales</taxon>
        <taxon>Azospirillaceae</taxon>
        <taxon>Azospirillum</taxon>
    </lineage>
</organism>
<evidence type="ECO:0000256" key="3">
    <source>
        <dbReference type="ARBA" id="ARBA00022448"/>
    </source>
</evidence>
<dbReference type="GO" id="GO:0042910">
    <property type="term" value="F:xenobiotic transmembrane transporter activity"/>
    <property type="evidence" value="ECO:0007669"/>
    <property type="project" value="TreeGrafter"/>
</dbReference>
<dbReference type="FunFam" id="3.30.70.1430:FF:000001">
    <property type="entry name" value="Efflux pump membrane transporter"/>
    <property type="match status" value="1"/>
</dbReference>
<feature type="transmembrane region" description="Helical" evidence="9">
    <location>
        <begin position="445"/>
        <end position="465"/>
    </location>
</feature>
<evidence type="ECO:0000256" key="10">
    <source>
        <dbReference type="SAM" id="MobiDB-lite"/>
    </source>
</evidence>
<dbReference type="EMBL" id="HE577328">
    <property type="protein sequence ID" value="CCD00019.1"/>
    <property type="molecule type" value="Genomic_DNA"/>
</dbReference>
<dbReference type="Proteomes" id="UP000007319">
    <property type="component" value="Plasmid AZOBR_p1"/>
</dbReference>
<evidence type="ECO:0000259" key="11">
    <source>
        <dbReference type="PROSITE" id="PS50156"/>
    </source>
</evidence>
<dbReference type="GO" id="GO:0015562">
    <property type="term" value="F:efflux transmembrane transporter activity"/>
    <property type="evidence" value="ECO:0007669"/>
    <property type="project" value="InterPro"/>
</dbReference>
<dbReference type="GO" id="GO:0009636">
    <property type="term" value="P:response to toxic substance"/>
    <property type="evidence" value="ECO:0007669"/>
    <property type="project" value="UniProtKB-ARBA"/>
</dbReference>
<dbReference type="InterPro" id="IPR000731">
    <property type="entry name" value="SSD"/>
</dbReference>
<dbReference type="FunFam" id="1.20.1640.10:FF:000001">
    <property type="entry name" value="Efflux pump membrane transporter"/>
    <property type="match status" value="1"/>
</dbReference>
<dbReference type="Gene3D" id="3.30.2090.10">
    <property type="entry name" value="Multidrug efflux transporter AcrB TolC docking domain, DN and DC subdomains"/>
    <property type="match status" value="2"/>
</dbReference>
<dbReference type="SUPFAM" id="SSF82693">
    <property type="entry name" value="Multidrug efflux transporter AcrB pore domain, PN1, PN2, PC1 and PC2 subdomains"/>
    <property type="match status" value="4"/>
</dbReference>
<comment type="similarity">
    <text evidence="2 9">Belongs to the resistance-nodulation-cell division (RND) (TC 2.A.6) family.</text>
</comment>
<evidence type="ECO:0000256" key="1">
    <source>
        <dbReference type="ARBA" id="ARBA00004429"/>
    </source>
</evidence>
<dbReference type="PROSITE" id="PS50156">
    <property type="entry name" value="SSD"/>
    <property type="match status" value="1"/>
</dbReference>
<keyword evidence="13" id="KW-1185">Reference proteome</keyword>
<feature type="domain" description="SSD" evidence="11">
    <location>
        <begin position="373"/>
        <end position="502"/>
    </location>
</feature>